<dbReference type="InterPro" id="IPR041467">
    <property type="entry name" value="Sco4008_C"/>
</dbReference>
<organism evidence="4 5">
    <name type="scientific">Brucella pseudogrignonensis</name>
    <dbReference type="NCBI Taxonomy" id="419475"/>
    <lineage>
        <taxon>Bacteria</taxon>
        <taxon>Pseudomonadati</taxon>
        <taxon>Pseudomonadota</taxon>
        <taxon>Alphaproteobacteria</taxon>
        <taxon>Hyphomicrobiales</taxon>
        <taxon>Brucellaceae</taxon>
        <taxon>Brucella/Ochrobactrum group</taxon>
        <taxon>Brucella</taxon>
    </lineage>
</organism>
<dbReference type="InterPro" id="IPR001647">
    <property type="entry name" value="HTH_TetR"/>
</dbReference>
<dbReference type="PROSITE" id="PS50977">
    <property type="entry name" value="HTH_TETR_2"/>
    <property type="match status" value="1"/>
</dbReference>
<keyword evidence="5" id="KW-1185">Reference proteome</keyword>
<dbReference type="Pfam" id="PF17926">
    <property type="entry name" value="TetR_C_21"/>
    <property type="match status" value="1"/>
</dbReference>
<dbReference type="PROSITE" id="PS01081">
    <property type="entry name" value="HTH_TETR_1"/>
    <property type="match status" value="1"/>
</dbReference>
<keyword evidence="1 2" id="KW-0238">DNA-binding</keyword>
<dbReference type="Gene3D" id="1.10.357.10">
    <property type="entry name" value="Tetracycline Repressor, domain 2"/>
    <property type="match status" value="1"/>
</dbReference>
<feature type="DNA-binding region" description="H-T-H motif" evidence="2">
    <location>
        <begin position="34"/>
        <end position="53"/>
    </location>
</feature>
<dbReference type="PANTHER" id="PTHR30055">
    <property type="entry name" value="HTH-TYPE TRANSCRIPTIONAL REGULATOR RUTR"/>
    <property type="match status" value="1"/>
</dbReference>
<evidence type="ECO:0000313" key="4">
    <source>
        <dbReference type="EMBL" id="MDR6433214.1"/>
    </source>
</evidence>
<proteinExistence type="predicted"/>
<dbReference type="PRINTS" id="PR00455">
    <property type="entry name" value="HTHTETR"/>
</dbReference>
<dbReference type="SUPFAM" id="SSF48498">
    <property type="entry name" value="Tetracyclin repressor-like, C-terminal domain"/>
    <property type="match status" value="1"/>
</dbReference>
<reference evidence="4 5" key="1">
    <citation type="submission" date="2023-07" db="EMBL/GenBank/DDBJ databases">
        <title>Sorghum-associated microbial communities from plants grown in Nebraska, USA.</title>
        <authorList>
            <person name="Schachtman D."/>
        </authorList>
    </citation>
    <scope>NUCLEOTIDE SEQUENCE [LARGE SCALE GENOMIC DNA]</scope>
    <source>
        <strain evidence="4 5">DS1730</strain>
    </source>
</reference>
<dbReference type="Proteomes" id="UP001184614">
    <property type="component" value="Unassembled WGS sequence"/>
</dbReference>
<name>A0ABU1MB01_9HYPH</name>
<evidence type="ECO:0000259" key="3">
    <source>
        <dbReference type="PROSITE" id="PS50977"/>
    </source>
</evidence>
<protein>
    <submittedName>
        <fullName evidence="4">AcrR family transcriptional regulator</fullName>
    </submittedName>
</protein>
<accession>A0ABU1MB01</accession>
<dbReference type="EMBL" id="JAVDQT010000004">
    <property type="protein sequence ID" value="MDR6433214.1"/>
    <property type="molecule type" value="Genomic_DNA"/>
</dbReference>
<dbReference type="InterPro" id="IPR023772">
    <property type="entry name" value="DNA-bd_HTH_TetR-type_CS"/>
</dbReference>
<gene>
    <name evidence="4" type="ORF">J2782_002960</name>
</gene>
<evidence type="ECO:0000256" key="1">
    <source>
        <dbReference type="ARBA" id="ARBA00023125"/>
    </source>
</evidence>
<evidence type="ECO:0000313" key="5">
    <source>
        <dbReference type="Proteomes" id="UP001184614"/>
    </source>
</evidence>
<comment type="caution">
    <text evidence="4">The sequence shown here is derived from an EMBL/GenBank/DDBJ whole genome shotgun (WGS) entry which is preliminary data.</text>
</comment>
<dbReference type="RefSeq" id="WP_310013799.1">
    <property type="nucleotide sequence ID" value="NZ_JAVDQT010000004.1"/>
</dbReference>
<dbReference type="InterPro" id="IPR050109">
    <property type="entry name" value="HTH-type_TetR-like_transc_reg"/>
</dbReference>
<dbReference type="InterPro" id="IPR036271">
    <property type="entry name" value="Tet_transcr_reg_TetR-rel_C_sf"/>
</dbReference>
<dbReference type="PANTHER" id="PTHR30055:SF226">
    <property type="entry name" value="HTH-TYPE TRANSCRIPTIONAL REGULATOR PKSA"/>
    <property type="match status" value="1"/>
</dbReference>
<feature type="domain" description="HTH tetR-type" evidence="3">
    <location>
        <begin position="11"/>
        <end position="71"/>
    </location>
</feature>
<dbReference type="InterPro" id="IPR009057">
    <property type="entry name" value="Homeodomain-like_sf"/>
</dbReference>
<dbReference type="SUPFAM" id="SSF46689">
    <property type="entry name" value="Homeodomain-like"/>
    <property type="match status" value="1"/>
</dbReference>
<dbReference type="Pfam" id="PF00440">
    <property type="entry name" value="TetR_N"/>
    <property type="match status" value="1"/>
</dbReference>
<evidence type="ECO:0000256" key="2">
    <source>
        <dbReference type="PROSITE-ProRule" id="PRU00335"/>
    </source>
</evidence>
<sequence length="203" mass="22703">MSELKPVFSTVDARDKLLEAALTAFAELGFHGATVRDITQRAGVSQGLLTHHFGDKERLWNLVGKLVSDDFLEFLGPALEKDDIDAETIPNILSAYMMYWRSHPSALRLQIWRVLGAPETERRTRVERLNQKIVPIFARAQEAGYIRNDVSAGQAMVTAGSVIQYRLHSELEMQNAVSITGDVLPDDEAFLRYTFSLIAPQAS</sequence>